<evidence type="ECO:0000313" key="3">
    <source>
        <dbReference type="EMBL" id="QXQ15012.1"/>
    </source>
</evidence>
<evidence type="ECO:0000313" key="4">
    <source>
        <dbReference type="Proteomes" id="UP000887023"/>
    </source>
</evidence>
<proteinExistence type="predicted"/>
<accession>A0ABX8SCW9</accession>
<keyword evidence="4" id="KW-1185">Reference proteome</keyword>
<evidence type="ECO:0000256" key="2">
    <source>
        <dbReference type="SAM" id="SignalP"/>
    </source>
</evidence>
<feature type="signal peptide" evidence="2">
    <location>
        <begin position="1"/>
        <end position="34"/>
    </location>
</feature>
<feature type="compositionally biased region" description="Low complexity" evidence="1">
    <location>
        <begin position="49"/>
        <end position="62"/>
    </location>
</feature>
<dbReference type="PROSITE" id="PS51257">
    <property type="entry name" value="PROKAR_LIPOPROTEIN"/>
    <property type="match status" value="1"/>
</dbReference>
<organism evidence="3 4">
    <name type="scientific">Skermania pinensis</name>
    <dbReference type="NCBI Taxonomy" id="39122"/>
    <lineage>
        <taxon>Bacteria</taxon>
        <taxon>Bacillati</taxon>
        <taxon>Actinomycetota</taxon>
        <taxon>Actinomycetes</taxon>
        <taxon>Mycobacteriales</taxon>
        <taxon>Gordoniaceae</taxon>
        <taxon>Skermania</taxon>
    </lineage>
</organism>
<dbReference type="EMBL" id="CP079105">
    <property type="protein sequence ID" value="QXQ15012.1"/>
    <property type="molecule type" value="Genomic_DNA"/>
</dbReference>
<dbReference type="RefSeq" id="WP_066468923.1">
    <property type="nucleotide sequence ID" value="NZ_CBCRUZ010000024.1"/>
</dbReference>
<sequence>MRACPPRAVRISAVILAAPAAALLAGCAAPHEQAGTLSSPALSPTTGVPQTTADAAPPAGTASVTPTAGDDLCRRLEAALPDWRVQGPTLGKLALKGLAFEWAANNGYANVELLRDHTVFDTVAGDRCANVRQETLAALSIPSLDAGIYAL</sequence>
<evidence type="ECO:0000256" key="1">
    <source>
        <dbReference type="SAM" id="MobiDB-lite"/>
    </source>
</evidence>
<name>A0ABX8SCW9_9ACTN</name>
<feature type="region of interest" description="Disordered" evidence="1">
    <location>
        <begin position="35"/>
        <end position="67"/>
    </location>
</feature>
<feature type="compositionally biased region" description="Polar residues" evidence="1">
    <location>
        <begin position="35"/>
        <end position="48"/>
    </location>
</feature>
<keyword evidence="2" id="KW-0732">Signal</keyword>
<reference evidence="3" key="1">
    <citation type="submission" date="2021-07" db="EMBL/GenBank/DDBJ databases">
        <title>Candidatus Kaistella beijingensis sp. nov. isolated from a municipal wastewater treatment plant is involved in sludge foaming.</title>
        <authorList>
            <person name="Song Y."/>
            <person name="Liu S.-J."/>
        </authorList>
    </citation>
    <scope>NUCLEOTIDE SEQUENCE</scope>
    <source>
        <strain evidence="3">DSM 43998</strain>
    </source>
</reference>
<dbReference type="Proteomes" id="UP000887023">
    <property type="component" value="Chromosome"/>
</dbReference>
<gene>
    <name evidence="3" type="ORF">KV203_06555</name>
</gene>
<protein>
    <submittedName>
        <fullName evidence="3">Uncharacterized protein</fullName>
    </submittedName>
</protein>
<feature type="chain" id="PRO_5046366524" evidence="2">
    <location>
        <begin position="35"/>
        <end position="151"/>
    </location>
</feature>